<reference evidence="1 2" key="1">
    <citation type="submission" date="2014-11" db="EMBL/GenBank/DDBJ databases">
        <title>Genetic blueprint of the zoonotic pathogen Toxocara canis.</title>
        <authorList>
            <person name="Zhu X.-Q."/>
            <person name="Korhonen P.K."/>
            <person name="Cai H."/>
            <person name="Young N.D."/>
            <person name="Nejsum P."/>
            <person name="von Samson-Himmelstjerna G."/>
            <person name="Boag P.R."/>
            <person name="Tan P."/>
            <person name="Li Q."/>
            <person name="Min J."/>
            <person name="Yang Y."/>
            <person name="Wang X."/>
            <person name="Fang X."/>
            <person name="Hall R.S."/>
            <person name="Hofmann A."/>
            <person name="Sternberg P.W."/>
            <person name="Jex A.R."/>
            <person name="Gasser R.B."/>
        </authorList>
    </citation>
    <scope>NUCLEOTIDE SEQUENCE [LARGE SCALE GENOMIC DNA]</scope>
    <source>
        <strain evidence="1">PN_DK_2014</strain>
    </source>
</reference>
<proteinExistence type="predicted"/>
<protein>
    <submittedName>
        <fullName evidence="1">Uncharacterized protein</fullName>
    </submittedName>
</protein>
<keyword evidence="2" id="KW-1185">Reference proteome</keyword>
<dbReference type="EMBL" id="JPKZ01001394">
    <property type="protein sequence ID" value="KHN82220.1"/>
    <property type="molecule type" value="Genomic_DNA"/>
</dbReference>
<sequence length="99" mass="11066">MKSSSSTIIYIAFLLASIDHINGYLVGRLMSSRDSPNEAMVVLPAELSPSYLAPFTKKSLRQLQGSGSRNCFFSPIQCVLQHDLSKYRKLVDSTFDVYN</sequence>
<dbReference type="OrthoDB" id="5846299at2759"/>
<organism evidence="1 2">
    <name type="scientific">Toxocara canis</name>
    <name type="common">Canine roundworm</name>
    <dbReference type="NCBI Taxonomy" id="6265"/>
    <lineage>
        <taxon>Eukaryota</taxon>
        <taxon>Metazoa</taxon>
        <taxon>Ecdysozoa</taxon>
        <taxon>Nematoda</taxon>
        <taxon>Chromadorea</taxon>
        <taxon>Rhabditida</taxon>
        <taxon>Spirurina</taxon>
        <taxon>Ascaridomorpha</taxon>
        <taxon>Ascaridoidea</taxon>
        <taxon>Toxocaridae</taxon>
        <taxon>Toxocara</taxon>
    </lineage>
</organism>
<name>A0A0B2VME8_TOXCA</name>
<gene>
    <name evidence="1" type="ORF">Tcan_08991</name>
</gene>
<dbReference type="Proteomes" id="UP000031036">
    <property type="component" value="Unassembled WGS sequence"/>
</dbReference>
<comment type="caution">
    <text evidence="1">The sequence shown here is derived from an EMBL/GenBank/DDBJ whole genome shotgun (WGS) entry which is preliminary data.</text>
</comment>
<accession>A0A0B2VME8</accession>
<evidence type="ECO:0000313" key="1">
    <source>
        <dbReference type="EMBL" id="KHN82220.1"/>
    </source>
</evidence>
<evidence type="ECO:0000313" key="2">
    <source>
        <dbReference type="Proteomes" id="UP000031036"/>
    </source>
</evidence>
<dbReference type="AlphaFoldDB" id="A0A0B2VME8"/>